<evidence type="ECO:0000313" key="2">
    <source>
        <dbReference type="EMBL" id="ARU54262.1"/>
    </source>
</evidence>
<feature type="transmembrane region" description="Helical" evidence="1">
    <location>
        <begin position="93"/>
        <end position="122"/>
    </location>
</feature>
<feature type="transmembrane region" description="Helical" evidence="1">
    <location>
        <begin position="265"/>
        <end position="286"/>
    </location>
</feature>
<feature type="transmembrane region" description="Helical" evidence="1">
    <location>
        <begin position="169"/>
        <end position="190"/>
    </location>
</feature>
<dbReference type="EMBL" id="CP021425">
    <property type="protein sequence ID" value="ARU54262.1"/>
    <property type="molecule type" value="Genomic_DNA"/>
</dbReference>
<dbReference type="KEGG" id="ome:OLMES_0154"/>
<feature type="transmembrane region" description="Helical" evidence="1">
    <location>
        <begin position="241"/>
        <end position="259"/>
    </location>
</feature>
<sequence>MNPELQKNIWLNLSPHRLVATPIVMILLVILVHILMNSTNLLGEVVDPILYIGIFGCLSIGGAYASAQSVLIEFAEKTWDQQRMSPLSPWALVWGKVLGGGIFWWYLTCLMLLLFIGYAPWLSGGMPWRGRFELLTFLLGCGFLCQFFSLMLVLNLANDAEQLLKYRRNMSVGVAVLAALVGGFLLDAVYFEGQESIIVWWTAIWERVSFIIISVWIFAAWAAFGTYQLMRQQMQFKNGILPWLGFNLFMLVYVPGFLMESNADHPVAAVLAFLTSIVLTYASLIINPMQTRSALGFLRSGMPLTIKQFRTRLPLWCVSFVLSFLMLLLVTIEQVLGNLEKQNSWSFLVALWLFMVRDFGLIICFLLGARPARAMAVAGVYLILLYIVLPLILQWSEQIWVMAFFWPVYESKTLVWPVLLEVCLVFTWVVLRFRQQKVVTASAA</sequence>
<dbReference type="Proteomes" id="UP000196027">
    <property type="component" value="Chromosome"/>
</dbReference>
<feature type="transmembrane region" description="Helical" evidence="1">
    <location>
        <begin position="134"/>
        <end position="157"/>
    </location>
</feature>
<feature type="transmembrane region" description="Helical" evidence="1">
    <location>
        <begin position="210"/>
        <end position="229"/>
    </location>
</feature>
<dbReference type="AlphaFoldDB" id="A0A1Y0I1E3"/>
<accession>A0A1Y0I1E3</accession>
<evidence type="ECO:0000256" key="1">
    <source>
        <dbReference type="SAM" id="Phobius"/>
    </source>
</evidence>
<feature type="transmembrane region" description="Helical" evidence="1">
    <location>
        <begin position="313"/>
        <end position="332"/>
    </location>
</feature>
<keyword evidence="1" id="KW-1133">Transmembrane helix</keyword>
<keyword evidence="1" id="KW-0812">Transmembrane</keyword>
<keyword evidence="3" id="KW-1185">Reference proteome</keyword>
<feature type="transmembrane region" description="Helical" evidence="1">
    <location>
        <begin position="18"/>
        <end position="36"/>
    </location>
</feature>
<reference evidence="2 3" key="1">
    <citation type="submission" date="2017-05" db="EMBL/GenBank/DDBJ databases">
        <title>Genomic insights into alkan degradation activity of Oleiphilus messinensis.</title>
        <authorList>
            <person name="Kozyavkin S.A."/>
            <person name="Slesarev A.I."/>
            <person name="Golyshin P.N."/>
            <person name="Korzhenkov A."/>
            <person name="Golyshina O.N."/>
            <person name="Toshchakov S.V."/>
        </authorList>
    </citation>
    <scope>NUCLEOTIDE SEQUENCE [LARGE SCALE GENOMIC DNA]</scope>
    <source>
        <strain evidence="2 3">ME102</strain>
    </source>
</reference>
<feature type="transmembrane region" description="Helical" evidence="1">
    <location>
        <begin position="374"/>
        <end position="393"/>
    </location>
</feature>
<name>A0A1Y0I1E3_9GAMM</name>
<feature type="transmembrane region" description="Helical" evidence="1">
    <location>
        <begin position="48"/>
        <end position="72"/>
    </location>
</feature>
<feature type="transmembrane region" description="Helical" evidence="1">
    <location>
        <begin position="413"/>
        <end position="431"/>
    </location>
</feature>
<feature type="transmembrane region" description="Helical" evidence="1">
    <location>
        <begin position="344"/>
        <end position="367"/>
    </location>
</feature>
<gene>
    <name evidence="2" type="ORF">OLMES_0154</name>
</gene>
<keyword evidence="1" id="KW-0472">Membrane</keyword>
<proteinExistence type="predicted"/>
<organism evidence="2 3">
    <name type="scientific">Oleiphilus messinensis</name>
    <dbReference type="NCBI Taxonomy" id="141451"/>
    <lineage>
        <taxon>Bacteria</taxon>
        <taxon>Pseudomonadati</taxon>
        <taxon>Pseudomonadota</taxon>
        <taxon>Gammaproteobacteria</taxon>
        <taxon>Oceanospirillales</taxon>
        <taxon>Oleiphilaceae</taxon>
        <taxon>Oleiphilus</taxon>
    </lineage>
</organism>
<protein>
    <submittedName>
        <fullName evidence="2">Uncharacterized protein</fullName>
    </submittedName>
</protein>
<evidence type="ECO:0000313" key="3">
    <source>
        <dbReference type="Proteomes" id="UP000196027"/>
    </source>
</evidence>